<feature type="transmembrane region" description="Helical" evidence="1">
    <location>
        <begin position="111"/>
        <end position="132"/>
    </location>
</feature>
<evidence type="ECO:0000313" key="3">
    <source>
        <dbReference type="Proteomes" id="UP001622612"/>
    </source>
</evidence>
<keyword evidence="3" id="KW-1185">Reference proteome</keyword>
<evidence type="ECO:0000256" key="1">
    <source>
        <dbReference type="SAM" id="Phobius"/>
    </source>
</evidence>
<evidence type="ECO:0000313" key="2">
    <source>
        <dbReference type="EMBL" id="WYM97554.1"/>
    </source>
</evidence>
<organism evidence="2 3">
    <name type="scientific">Metamycoplasma faucium</name>
    <dbReference type="NCBI Taxonomy" id="56142"/>
    <lineage>
        <taxon>Bacteria</taxon>
        <taxon>Bacillati</taxon>
        <taxon>Mycoplasmatota</taxon>
        <taxon>Mycoplasmoidales</taxon>
        <taxon>Metamycoplasmataceae</taxon>
        <taxon>Metamycoplasma</taxon>
    </lineage>
</organism>
<accession>A0ABZ2TM68</accession>
<protein>
    <submittedName>
        <fullName evidence="2">MFS transporter</fullName>
    </submittedName>
</protein>
<dbReference type="EMBL" id="CP088155">
    <property type="protein sequence ID" value="WYM97554.1"/>
    <property type="molecule type" value="Genomic_DNA"/>
</dbReference>
<reference evidence="2" key="1">
    <citation type="submission" date="2021-11" db="EMBL/GenBank/DDBJ databases">
        <title>The first genome sequence of unculturable Mycoplasma faucium obtained by de novo assembly of metagenomic reads.</title>
        <authorList>
            <person name="Sabat A.J."/>
            <person name="Bathoorn E."/>
            <person name="Akkerboom V."/>
            <person name="Friedrich A.W."/>
        </authorList>
    </citation>
    <scope>NUCLEOTIDE SEQUENCE [LARGE SCALE GENOMIC DNA]</scope>
    <source>
        <strain evidence="2">UMCG-MFM1</strain>
    </source>
</reference>
<feature type="transmembrane region" description="Helical" evidence="1">
    <location>
        <begin position="40"/>
        <end position="63"/>
    </location>
</feature>
<keyword evidence="1" id="KW-1133">Transmembrane helix</keyword>
<sequence length="492" mass="57808">MQKSQENQNKKEIVEINTSSNQKVKISKEKQYFVWKDTSFLWTILILFLCFFITISFLNIKWLTTLHSYTINILFGMFSILFYVFLLLFCLKKLFNLKNTYSLNNIFHFSLWRLAIFFLGILIFGSTIYFVAIKIYDYSFKNAFKVLFNSWFNTFKNGKNVYLPYKYNAGIIGTFLYGIISMVGKKTGIVLAFIFSLLILAITFSLFFISDLRFKTLSINKEKRNKAKEELSKSIQNNKYKYNKSNIFTNIFKLDSTKTNTNEKIINVENSSNKEEIIINNEQKQSDNIDWINENDKHINSSLTREKSNEITEINNENIQNKFEKTALVSINLEAEEITHNIPKKFEKTNLINDYRIETINEETKENTITNTIKTGESQIAYDDSPFYTTTFEAINIVENNENEESNYSNNEFEEKNIEKTAEEYISKTININTLKRYENNINKPINLEKQAENIKVLKDKKESISTSTSEIKIDNSSKKRYSIIEDKENLF</sequence>
<dbReference type="RefSeq" id="WP_405312073.1">
    <property type="nucleotide sequence ID" value="NZ_CP088155.1"/>
</dbReference>
<feature type="transmembrane region" description="Helical" evidence="1">
    <location>
        <begin position="165"/>
        <end position="183"/>
    </location>
</feature>
<feature type="transmembrane region" description="Helical" evidence="1">
    <location>
        <begin position="190"/>
        <end position="209"/>
    </location>
</feature>
<gene>
    <name evidence="2" type="ORF">LQ356_01470</name>
</gene>
<keyword evidence="1" id="KW-0472">Membrane</keyword>
<dbReference type="Proteomes" id="UP001622612">
    <property type="component" value="Chromosome"/>
</dbReference>
<feature type="transmembrane region" description="Helical" evidence="1">
    <location>
        <begin position="69"/>
        <end position="91"/>
    </location>
</feature>
<proteinExistence type="predicted"/>
<name>A0ABZ2TM68_9BACT</name>
<keyword evidence="1" id="KW-0812">Transmembrane</keyword>